<evidence type="ECO:0000256" key="8">
    <source>
        <dbReference type="HAMAP-Rule" id="MF_00195"/>
    </source>
</evidence>
<feature type="domain" description="EngA-type G" evidence="11">
    <location>
        <begin position="181"/>
        <end position="370"/>
    </location>
</feature>
<comment type="caution">
    <text evidence="12">The sequence shown here is derived from an EMBL/GenBank/DDBJ whole genome shotgun (WGS) entry which is preliminary data.</text>
</comment>
<keyword evidence="3 8" id="KW-0690">Ribosome biogenesis</keyword>
<feature type="binding site" evidence="8">
    <location>
        <begin position="312"/>
        <end position="315"/>
    </location>
    <ligand>
        <name>GTP</name>
        <dbReference type="ChEBI" id="CHEBI:37565"/>
        <label>2</label>
    </ligand>
</feature>
<dbReference type="STRING" id="1798542.A3F54_04835"/>
<dbReference type="PRINTS" id="PR00326">
    <property type="entry name" value="GTP1OBG"/>
</dbReference>
<dbReference type="AlphaFoldDB" id="A0A1G2B3A4"/>
<dbReference type="InterPro" id="IPR031166">
    <property type="entry name" value="G_ENGA"/>
</dbReference>
<evidence type="ECO:0000256" key="1">
    <source>
        <dbReference type="ARBA" id="ARBA00008279"/>
    </source>
</evidence>
<proteinExistence type="inferred from homology"/>
<comment type="function">
    <text evidence="8 10">GTPase that plays an essential role in the late steps of ribosome biogenesis.</text>
</comment>
<evidence type="ECO:0000256" key="9">
    <source>
        <dbReference type="PROSITE-ProRule" id="PRU01049"/>
    </source>
</evidence>
<feature type="binding site" evidence="8">
    <location>
        <begin position="123"/>
        <end position="126"/>
    </location>
    <ligand>
        <name>GTP</name>
        <dbReference type="ChEBI" id="CHEBI:37565"/>
        <label>1</label>
    </ligand>
</feature>
<dbReference type="GO" id="GO:0005525">
    <property type="term" value="F:GTP binding"/>
    <property type="evidence" value="ECO:0007669"/>
    <property type="project" value="UniProtKB-UniRule"/>
</dbReference>
<dbReference type="NCBIfam" id="TIGR00231">
    <property type="entry name" value="small_GTP"/>
    <property type="match status" value="2"/>
</dbReference>
<dbReference type="Gene3D" id="3.40.50.300">
    <property type="entry name" value="P-loop containing nucleotide triphosphate hydrolases"/>
    <property type="match status" value="2"/>
</dbReference>
<dbReference type="EMBL" id="MHKD01000019">
    <property type="protein sequence ID" value="OGY83683.1"/>
    <property type="molecule type" value="Genomic_DNA"/>
</dbReference>
<keyword evidence="4 10" id="KW-0677">Repeat</keyword>
<evidence type="ECO:0000256" key="3">
    <source>
        <dbReference type="ARBA" id="ARBA00022517"/>
    </source>
</evidence>
<evidence type="ECO:0000313" key="12">
    <source>
        <dbReference type="EMBL" id="OGY83683.1"/>
    </source>
</evidence>
<evidence type="ECO:0000256" key="6">
    <source>
        <dbReference type="ARBA" id="ARBA00023134"/>
    </source>
</evidence>
<feature type="binding site" evidence="8">
    <location>
        <begin position="234"/>
        <end position="238"/>
    </location>
    <ligand>
        <name>GTP</name>
        <dbReference type="ChEBI" id="CHEBI:37565"/>
        <label>2</label>
    </ligand>
</feature>
<evidence type="ECO:0000256" key="10">
    <source>
        <dbReference type="RuleBase" id="RU004481"/>
    </source>
</evidence>
<sequence length="460" mass="51620">MSKKLPRVALIGRVNVGKSTLLNRLSESTRAIVSPHPGTTRDLLEKEMFWGAKTFILTDSGGFIEGKNTTEIDMEVVHQTESLLANADVIVWVLDNKTGLTAVDRDVERRLRKLKKPIIIGVNKVDKLKERHAIDDAIWKMGFKNVVLFSARNGSGTGDLLDEIIALLPKKQPQETEKQPPRITIVGRPNVGKSTLLNTLARAKKAIVSGTAHTTRDTQDIEVAWEKKLYTFTDTAGIRKKSKVGAGGYSADGSKKYLSQIEKASLQQVFHFLPRSEVIVLMLDASEGIQSQDQKIADLITNFYKPVIIMVNKWDAVEDKDPNTMKNFEKYIRLHFPHLSFAKVIFVSALEKQHITNIFTTIEDVMAAYKYQANAGDLAQFLEKFIRMHPVKRSLIVKMGQAKKPAIIKRLTQTDTEPVEFSLHTPHPKDIPIGWLDLMKKELYAAFPLAGCPVKLITTK</sequence>
<dbReference type="CDD" id="cd01895">
    <property type="entry name" value="EngA2"/>
    <property type="match status" value="1"/>
</dbReference>
<keyword evidence="5 8" id="KW-0547">Nucleotide-binding</keyword>
<dbReference type="GO" id="GO:0042254">
    <property type="term" value="P:ribosome biogenesis"/>
    <property type="evidence" value="ECO:0007669"/>
    <property type="project" value="UniProtKB-KW"/>
</dbReference>
<feature type="binding site" evidence="8">
    <location>
        <begin position="59"/>
        <end position="63"/>
    </location>
    <ligand>
        <name>GTP</name>
        <dbReference type="ChEBI" id="CHEBI:37565"/>
        <label>1</label>
    </ligand>
</feature>
<dbReference type="Proteomes" id="UP000176952">
    <property type="component" value="Unassembled WGS sequence"/>
</dbReference>
<dbReference type="PROSITE" id="PS51712">
    <property type="entry name" value="G_ENGA"/>
    <property type="match status" value="1"/>
</dbReference>
<reference evidence="12 13" key="1">
    <citation type="journal article" date="2016" name="Nat. Commun.">
        <title>Thousands of microbial genomes shed light on interconnected biogeochemical processes in an aquifer system.</title>
        <authorList>
            <person name="Anantharaman K."/>
            <person name="Brown C.T."/>
            <person name="Hug L.A."/>
            <person name="Sharon I."/>
            <person name="Castelle C.J."/>
            <person name="Probst A.J."/>
            <person name="Thomas B.C."/>
            <person name="Singh A."/>
            <person name="Wilkins M.J."/>
            <person name="Karaoz U."/>
            <person name="Brodie E.L."/>
            <person name="Williams K.H."/>
            <person name="Hubbard S.S."/>
            <person name="Banfield J.F."/>
        </authorList>
    </citation>
    <scope>NUCLEOTIDE SEQUENCE [LARGE SCALE GENOMIC DNA]</scope>
</reference>
<dbReference type="NCBIfam" id="TIGR03594">
    <property type="entry name" value="GTPase_EngA"/>
    <property type="match status" value="1"/>
</dbReference>
<comment type="subunit">
    <text evidence="8">Associates with the 50S ribosomal subunit.</text>
</comment>
<gene>
    <name evidence="8" type="primary">der</name>
    <name evidence="12" type="ORF">A3F54_04835</name>
</gene>
<evidence type="ECO:0000313" key="13">
    <source>
        <dbReference type="Proteomes" id="UP000176952"/>
    </source>
</evidence>
<dbReference type="CDD" id="cd01894">
    <property type="entry name" value="EngA1"/>
    <property type="match status" value="1"/>
</dbReference>
<evidence type="ECO:0000259" key="11">
    <source>
        <dbReference type="PROSITE" id="PS51712"/>
    </source>
</evidence>
<evidence type="ECO:0000256" key="7">
    <source>
        <dbReference type="ARBA" id="ARBA00032345"/>
    </source>
</evidence>
<evidence type="ECO:0000256" key="2">
    <source>
        <dbReference type="ARBA" id="ARBA00020953"/>
    </source>
</evidence>
<dbReference type="InterPro" id="IPR006073">
    <property type="entry name" value="GTP-bd"/>
</dbReference>
<dbReference type="PIRSF" id="PIRSF006485">
    <property type="entry name" value="GTP-binding_EngA"/>
    <property type="match status" value="1"/>
</dbReference>
<dbReference type="InterPro" id="IPR032859">
    <property type="entry name" value="KH_dom-like"/>
</dbReference>
<organism evidence="12 13">
    <name type="scientific">Candidatus Kerfeldbacteria bacterium RIFCSPHIGHO2_12_FULL_48_17</name>
    <dbReference type="NCBI Taxonomy" id="1798542"/>
    <lineage>
        <taxon>Bacteria</taxon>
        <taxon>Candidatus Kerfeldiibacteriota</taxon>
    </lineage>
</organism>
<protein>
    <recommendedName>
        <fullName evidence="2 8">GTPase Der</fullName>
    </recommendedName>
    <alternativeName>
        <fullName evidence="7 8">GTP-binding protein EngA</fullName>
    </alternativeName>
</protein>
<feature type="binding site" evidence="8">
    <location>
        <begin position="187"/>
        <end position="194"/>
    </location>
    <ligand>
        <name>GTP</name>
        <dbReference type="ChEBI" id="CHEBI:37565"/>
        <label>2</label>
    </ligand>
</feature>
<dbReference type="PANTHER" id="PTHR43834:SF6">
    <property type="entry name" value="GTPASE DER"/>
    <property type="match status" value="1"/>
</dbReference>
<dbReference type="InterPro" id="IPR015946">
    <property type="entry name" value="KH_dom-like_a/b"/>
</dbReference>
<dbReference type="PANTHER" id="PTHR43834">
    <property type="entry name" value="GTPASE DER"/>
    <property type="match status" value="1"/>
</dbReference>
<dbReference type="HAMAP" id="MF_00195">
    <property type="entry name" value="GTPase_Der"/>
    <property type="match status" value="1"/>
</dbReference>
<dbReference type="InterPro" id="IPR027417">
    <property type="entry name" value="P-loop_NTPase"/>
</dbReference>
<dbReference type="Gene3D" id="3.30.300.20">
    <property type="match status" value="1"/>
</dbReference>
<keyword evidence="6 8" id="KW-0342">GTP-binding</keyword>
<comment type="similarity">
    <text evidence="1 8 9 10">Belongs to the TRAFAC class TrmE-Era-EngA-EngB-Septin-like GTPase superfamily. EngA (Der) GTPase family.</text>
</comment>
<dbReference type="Pfam" id="PF14714">
    <property type="entry name" value="KH_dom-like"/>
    <property type="match status" value="1"/>
</dbReference>
<evidence type="ECO:0000256" key="4">
    <source>
        <dbReference type="ARBA" id="ARBA00022737"/>
    </source>
</evidence>
<dbReference type="InterPro" id="IPR016484">
    <property type="entry name" value="GTPase_Der"/>
</dbReference>
<dbReference type="SUPFAM" id="SSF52540">
    <property type="entry name" value="P-loop containing nucleoside triphosphate hydrolases"/>
    <property type="match status" value="2"/>
</dbReference>
<dbReference type="Pfam" id="PF01926">
    <property type="entry name" value="MMR_HSR1"/>
    <property type="match status" value="2"/>
</dbReference>
<name>A0A1G2B3A4_9BACT</name>
<accession>A0A1G2B3A4</accession>
<feature type="binding site" evidence="8">
    <location>
        <begin position="12"/>
        <end position="19"/>
    </location>
    <ligand>
        <name>GTP</name>
        <dbReference type="ChEBI" id="CHEBI:37565"/>
        <label>1</label>
    </ligand>
</feature>
<evidence type="ECO:0000256" key="5">
    <source>
        <dbReference type="ARBA" id="ARBA00022741"/>
    </source>
</evidence>
<dbReference type="InterPro" id="IPR005225">
    <property type="entry name" value="Small_GTP-bd"/>
</dbReference>